<reference evidence="1" key="1">
    <citation type="submission" date="2023-03" db="EMBL/GenBank/DDBJ databases">
        <title>Amycolatopsis taiwanensis NBRC 103393.</title>
        <authorList>
            <person name="Ichikawa N."/>
            <person name="Sato H."/>
            <person name="Tonouchi N."/>
        </authorList>
    </citation>
    <scope>NUCLEOTIDE SEQUENCE</scope>
    <source>
        <strain evidence="1">NBRC 103393</strain>
    </source>
</reference>
<comment type="caution">
    <text evidence="1">The sequence shown here is derived from an EMBL/GenBank/DDBJ whole genome shotgun (WGS) entry which is preliminary data.</text>
</comment>
<evidence type="ECO:0000313" key="2">
    <source>
        <dbReference type="Proteomes" id="UP001165136"/>
    </source>
</evidence>
<dbReference type="Proteomes" id="UP001165136">
    <property type="component" value="Unassembled WGS sequence"/>
</dbReference>
<evidence type="ECO:0000313" key="1">
    <source>
        <dbReference type="EMBL" id="GLY67253.1"/>
    </source>
</evidence>
<organism evidence="1 2">
    <name type="scientific">Amycolatopsis taiwanensis</name>
    <dbReference type="NCBI Taxonomy" id="342230"/>
    <lineage>
        <taxon>Bacteria</taxon>
        <taxon>Bacillati</taxon>
        <taxon>Actinomycetota</taxon>
        <taxon>Actinomycetes</taxon>
        <taxon>Pseudonocardiales</taxon>
        <taxon>Pseudonocardiaceae</taxon>
        <taxon>Amycolatopsis</taxon>
    </lineage>
</organism>
<proteinExistence type="predicted"/>
<gene>
    <name evidence="1" type="ORF">Atai01_38720</name>
</gene>
<sequence length="50" mass="5587">MPENYSGGRTDMSVTQQDLETTPIFAALTEEFGLERLLEESPDEEPPDAE</sequence>
<accession>A0A9W6VDF2</accession>
<protein>
    <submittedName>
        <fullName evidence="1">Uncharacterized protein</fullName>
    </submittedName>
</protein>
<keyword evidence="2" id="KW-1185">Reference proteome</keyword>
<dbReference type="AlphaFoldDB" id="A0A9W6VDF2"/>
<dbReference type="EMBL" id="BSTI01000008">
    <property type="protein sequence ID" value="GLY67253.1"/>
    <property type="molecule type" value="Genomic_DNA"/>
</dbReference>
<name>A0A9W6VDF2_9PSEU</name>